<sequence>MSGQTNTTRERWFLPWGKRKKNCKVESSNQEAIKKNRKIIREADKAAAHSTRSEYAPSRSLRDSPSPGRADVATSKKPVNVISDSSDEYGAEKANENTYSTSPTASLSGESRGYAEGGAPQVGGIERTRRPGAWEDRFVSELRDSPSPGRADVATSKKPVNVISDSSDEYGAEKANENTYSTSPTASLSGESRGYAEGGAPQVGGIERTRRPGAWEDRFVSEVAFHKFRKW</sequence>
<evidence type="ECO:0000313" key="3">
    <source>
        <dbReference type="RefSeq" id="XP_009775602.1"/>
    </source>
</evidence>
<evidence type="ECO:0000313" key="2">
    <source>
        <dbReference type="Proteomes" id="UP000189701"/>
    </source>
</evidence>
<feature type="compositionally biased region" description="Polar residues" evidence="1">
    <location>
        <begin position="96"/>
        <end position="109"/>
    </location>
</feature>
<dbReference type="Proteomes" id="UP000189701">
    <property type="component" value="Unplaced"/>
</dbReference>
<dbReference type="RefSeq" id="XP_009775602.1">
    <property type="nucleotide sequence ID" value="XM_009777300.1"/>
</dbReference>
<gene>
    <name evidence="3" type="primary">LOC104225491</name>
</gene>
<proteinExistence type="predicted"/>
<evidence type="ECO:0000256" key="1">
    <source>
        <dbReference type="SAM" id="MobiDB-lite"/>
    </source>
</evidence>
<protein>
    <submittedName>
        <fullName evidence="3">Uncharacterized protein LOC104225491</fullName>
    </submittedName>
</protein>
<feature type="region of interest" description="Disordered" evidence="1">
    <location>
        <begin position="1"/>
        <end position="213"/>
    </location>
</feature>
<reference evidence="3" key="2">
    <citation type="submission" date="2025-08" db="UniProtKB">
        <authorList>
            <consortium name="RefSeq"/>
        </authorList>
    </citation>
    <scope>IDENTIFICATION</scope>
    <source>
        <tissue evidence="3">Leaf</tissue>
    </source>
</reference>
<keyword evidence="2" id="KW-1185">Reference proteome</keyword>
<feature type="compositionally biased region" description="Basic and acidic residues" evidence="1">
    <location>
        <begin position="126"/>
        <end position="144"/>
    </location>
</feature>
<name>A0A1U7W6F3_NICSY</name>
<dbReference type="AlphaFoldDB" id="A0A1U7W6F3"/>
<accession>A0A1U7W6F3</accession>
<organism evidence="2 3">
    <name type="scientific">Nicotiana sylvestris</name>
    <name type="common">Wood tobacco</name>
    <name type="synonym">South American tobacco</name>
    <dbReference type="NCBI Taxonomy" id="4096"/>
    <lineage>
        <taxon>Eukaryota</taxon>
        <taxon>Viridiplantae</taxon>
        <taxon>Streptophyta</taxon>
        <taxon>Embryophyta</taxon>
        <taxon>Tracheophyta</taxon>
        <taxon>Spermatophyta</taxon>
        <taxon>Magnoliopsida</taxon>
        <taxon>eudicotyledons</taxon>
        <taxon>Gunneridae</taxon>
        <taxon>Pentapetalae</taxon>
        <taxon>asterids</taxon>
        <taxon>lamiids</taxon>
        <taxon>Solanales</taxon>
        <taxon>Solanaceae</taxon>
        <taxon>Nicotianoideae</taxon>
        <taxon>Nicotianeae</taxon>
        <taxon>Nicotiana</taxon>
    </lineage>
</organism>
<reference evidence="2" key="1">
    <citation type="journal article" date="2013" name="Genome Biol.">
        <title>Reference genomes and transcriptomes of Nicotiana sylvestris and Nicotiana tomentosiformis.</title>
        <authorList>
            <person name="Sierro N."/>
            <person name="Battey J.N."/>
            <person name="Ouadi S."/>
            <person name="Bovet L."/>
            <person name="Goepfert S."/>
            <person name="Bakaher N."/>
            <person name="Peitsch M.C."/>
            <person name="Ivanov N.V."/>
        </authorList>
    </citation>
    <scope>NUCLEOTIDE SEQUENCE [LARGE SCALE GENOMIC DNA]</scope>
</reference>
<feature type="compositionally biased region" description="Polar residues" evidence="1">
    <location>
        <begin position="177"/>
        <end position="190"/>
    </location>
</feature>